<name>W9QZ05_9ROSA</name>
<dbReference type="Proteomes" id="UP000030645">
    <property type="component" value="Unassembled WGS sequence"/>
</dbReference>
<gene>
    <name evidence="2" type="ORF">L484_026489</name>
</gene>
<reference evidence="3" key="1">
    <citation type="submission" date="2013-01" db="EMBL/GenBank/DDBJ databases">
        <title>Draft Genome Sequence of a Mulberry Tree, Morus notabilis C.K. Schneid.</title>
        <authorList>
            <person name="He N."/>
            <person name="Zhao S."/>
        </authorList>
    </citation>
    <scope>NUCLEOTIDE SEQUENCE</scope>
</reference>
<keyword evidence="3" id="KW-1185">Reference proteome</keyword>
<proteinExistence type="predicted"/>
<feature type="compositionally biased region" description="Low complexity" evidence="1">
    <location>
        <begin position="77"/>
        <end position="93"/>
    </location>
</feature>
<protein>
    <submittedName>
        <fullName evidence="2">Uncharacterized protein</fullName>
    </submittedName>
</protein>
<feature type="region of interest" description="Disordered" evidence="1">
    <location>
        <begin position="41"/>
        <end position="61"/>
    </location>
</feature>
<evidence type="ECO:0000256" key="1">
    <source>
        <dbReference type="SAM" id="MobiDB-lite"/>
    </source>
</evidence>
<accession>W9QZ05</accession>
<feature type="region of interest" description="Disordered" evidence="1">
    <location>
        <begin position="73"/>
        <end position="107"/>
    </location>
</feature>
<organism evidence="2 3">
    <name type="scientific">Morus notabilis</name>
    <dbReference type="NCBI Taxonomy" id="981085"/>
    <lineage>
        <taxon>Eukaryota</taxon>
        <taxon>Viridiplantae</taxon>
        <taxon>Streptophyta</taxon>
        <taxon>Embryophyta</taxon>
        <taxon>Tracheophyta</taxon>
        <taxon>Spermatophyta</taxon>
        <taxon>Magnoliopsida</taxon>
        <taxon>eudicotyledons</taxon>
        <taxon>Gunneridae</taxon>
        <taxon>Pentapetalae</taxon>
        <taxon>rosids</taxon>
        <taxon>fabids</taxon>
        <taxon>Rosales</taxon>
        <taxon>Moraceae</taxon>
        <taxon>Moreae</taxon>
        <taxon>Morus</taxon>
    </lineage>
</organism>
<sequence length="126" mass="13093">MGNSTPAPSFIRAVGDVPPLSVLIPSTEGFEILWQQIQNRVVPPPSSGGGGLQLGEDGGGPVREERRQWAFAGCPRPASSSAESSCGGSSPSCWAETSTLSTPPPFHGADFLASAIDGVDFHEKEE</sequence>
<evidence type="ECO:0000313" key="3">
    <source>
        <dbReference type="Proteomes" id="UP000030645"/>
    </source>
</evidence>
<evidence type="ECO:0000313" key="2">
    <source>
        <dbReference type="EMBL" id="EXB44904.1"/>
    </source>
</evidence>
<dbReference type="AlphaFoldDB" id="W9QZ05"/>
<dbReference type="EMBL" id="KE343883">
    <property type="protein sequence ID" value="EXB44904.1"/>
    <property type="molecule type" value="Genomic_DNA"/>
</dbReference>
<feature type="compositionally biased region" description="Gly residues" evidence="1">
    <location>
        <begin position="47"/>
        <end position="61"/>
    </location>
</feature>